<dbReference type="SUPFAM" id="SSF117892">
    <property type="entry name" value="Band 7/SPFH domain"/>
    <property type="match status" value="1"/>
</dbReference>
<dbReference type="InterPro" id="IPR001107">
    <property type="entry name" value="Band_7"/>
</dbReference>
<protein>
    <submittedName>
        <fullName evidence="5">Band 7 protein</fullName>
    </submittedName>
</protein>
<keyword evidence="1" id="KW-0175">Coiled coil</keyword>
<feature type="transmembrane region" description="Helical" evidence="3">
    <location>
        <begin position="100"/>
        <end position="123"/>
    </location>
</feature>
<proteinExistence type="predicted"/>
<evidence type="ECO:0000256" key="3">
    <source>
        <dbReference type="SAM" id="Phobius"/>
    </source>
</evidence>
<evidence type="ECO:0000259" key="4">
    <source>
        <dbReference type="Pfam" id="PF01145"/>
    </source>
</evidence>
<organism evidence="5 6">
    <name type="scientific">Stenomitos frigidus ULC18</name>
    <dbReference type="NCBI Taxonomy" id="2107698"/>
    <lineage>
        <taxon>Bacteria</taxon>
        <taxon>Bacillati</taxon>
        <taxon>Cyanobacteriota</taxon>
        <taxon>Cyanophyceae</taxon>
        <taxon>Leptolyngbyales</taxon>
        <taxon>Leptolyngbyaceae</taxon>
        <taxon>Stenomitos</taxon>
    </lineage>
</organism>
<keyword evidence="3" id="KW-0472">Membrane</keyword>
<accession>A0A2T1EPN5</accession>
<dbReference type="OrthoDB" id="501008at2"/>
<sequence>MKHHSLLSGLRSLRQSRKAVRLVSSVAASMLTAGAIATFQPARADVTNGSQPLATLSSTVSLATQRATPPIATPTLAQVQSGKDFPVVQQMGVFELFGPLMVGSIVVVGGLIFFSSITGLVIISEQEVGVVVKKFGGRLPAGRLIALNGEAGYQADTLAPGWHWGLFPWQYGVQKQPMIVVPQGEIALLVANDGASIPPERILAKVVPCDNYQDARKFLSNGGEKGRQMGFLTAGTYRINTSLFKVITAATASQHGMSAEKMRVYTVQSDKVGIVTTLDGVSIDAGEMAGCTVPGHNNFQNGEKFIHASGRRGLQEQILLSGSWNLNPWFVQVEQLPMTEIPIGYVGVVIAYVGKAHEDVSGASFTHGNLVLPGHKGVWTEPLYPGKHPLNTRVMKVELVPTTNIVLNWSGRTERHNYDTNLESLTVRSRDGFAFDLEIAQIIHVGALDSPKVISRVGSMQNLVDHVLEPTIGNYFRNSAQECTVLDFLSARSDRQSEAAEYIKTALRGYDVQAIDTLIGDIQPPATLMQTQTDRKIAEEQRKTYEVQQMAQTQRQQLVRETALADIQQEMVKSEQNVNIAELQAKADIQRANGEAEATKLRAVGDADAIRATGNARAETYQAGVQALGSQSYTAMQLMQIIGDRHVRLIPDVLVGANGNGNGLVDGLLSMILWNQQTNGKSGKAALTDQVVEDHPDPSSQAGAPSQAALANGTPAAHAIPSFDPTLGAEIEAIFNAETR</sequence>
<feature type="domain" description="Band 7" evidence="4">
    <location>
        <begin position="340"/>
        <end position="554"/>
    </location>
</feature>
<name>A0A2T1EPN5_9CYAN</name>
<dbReference type="RefSeq" id="WP_106254649.1">
    <property type="nucleotide sequence ID" value="NZ_CAWNSW010000025.1"/>
</dbReference>
<feature type="compositionally biased region" description="Low complexity" evidence="2">
    <location>
        <begin position="698"/>
        <end position="711"/>
    </location>
</feature>
<evidence type="ECO:0000256" key="2">
    <source>
        <dbReference type="SAM" id="MobiDB-lite"/>
    </source>
</evidence>
<evidence type="ECO:0000313" key="6">
    <source>
        <dbReference type="Proteomes" id="UP000239576"/>
    </source>
</evidence>
<dbReference type="Pfam" id="PF01145">
    <property type="entry name" value="Band_7"/>
    <property type="match status" value="1"/>
</dbReference>
<reference evidence="5 6" key="2">
    <citation type="submission" date="2018-03" db="EMBL/GenBank/DDBJ databases">
        <title>The ancient ancestry and fast evolution of plastids.</title>
        <authorList>
            <person name="Moore K.R."/>
            <person name="Magnabosco C."/>
            <person name="Momper L."/>
            <person name="Gold D.A."/>
            <person name="Bosak T."/>
            <person name="Fournier G.P."/>
        </authorList>
    </citation>
    <scope>NUCLEOTIDE SEQUENCE [LARGE SCALE GENOMIC DNA]</scope>
    <source>
        <strain evidence="5 6">ULC18</strain>
    </source>
</reference>
<comment type="caution">
    <text evidence="5">The sequence shown here is derived from an EMBL/GenBank/DDBJ whole genome shotgun (WGS) entry which is preliminary data.</text>
</comment>
<evidence type="ECO:0000256" key="1">
    <source>
        <dbReference type="SAM" id="Coils"/>
    </source>
</evidence>
<dbReference type="AlphaFoldDB" id="A0A2T1EPN5"/>
<feature type="coiled-coil region" evidence="1">
    <location>
        <begin position="528"/>
        <end position="584"/>
    </location>
</feature>
<dbReference type="InterPro" id="IPR036013">
    <property type="entry name" value="Band_7/SPFH_dom_sf"/>
</dbReference>
<keyword evidence="3" id="KW-1133">Transmembrane helix</keyword>
<evidence type="ECO:0000313" key="5">
    <source>
        <dbReference type="EMBL" id="PSB34707.1"/>
    </source>
</evidence>
<gene>
    <name evidence="5" type="ORF">C7B82_02045</name>
</gene>
<feature type="region of interest" description="Disordered" evidence="2">
    <location>
        <begin position="693"/>
        <end position="717"/>
    </location>
</feature>
<reference evidence="6" key="1">
    <citation type="submission" date="2018-02" db="EMBL/GenBank/DDBJ databases">
        <authorList>
            <person name="Moore K."/>
            <person name="Momper L."/>
        </authorList>
    </citation>
    <scope>NUCLEOTIDE SEQUENCE [LARGE SCALE GENOMIC DNA]</scope>
    <source>
        <strain evidence="6">ULC18</strain>
    </source>
</reference>
<keyword evidence="3" id="KW-0812">Transmembrane</keyword>
<dbReference type="Proteomes" id="UP000239576">
    <property type="component" value="Unassembled WGS sequence"/>
</dbReference>
<dbReference type="EMBL" id="PVWK01000012">
    <property type="protein sequence ID" value="PSB34707.1"/>
    <property type="molecule type" value="Genomic_DNA"/>
</dbReference>
<keyword evidence="6" id="KW-1185">Reference proteome</keyword>